<protein>
    <recommendedName>
        <fullName evidence="2">J domain-containing protein</fullName>
    </recommendedName>
</protein>
<dbReference type="OrthoDB" id="581986at2"/>
<dbReference type="SMART" id="SM00271">
    <property type="entry name" value="DnaJ"/>
    <property type="match status" value="1"/>
</dbReference>
<dbReference type="Pfam" id="PF00226">
    <property type="entry name" value="DnaJ"/>
    <property type="match status" value="1"/>
</dbReference>
<dbReference type="PRINTS" id="PR00625">
    <property type="entry name" value="JDOMAIN"/>
</dbReference>
<keyword evidence="1" id="KW-0143">Chaperone</keyword>
<name>A0A2K9LK01_9GAMM</name>
<dbReference type="InterPro" id="IPR001623">
    <property type="entry name" value="DnaJ_domain"/>
</dbReference>
<reference evidence="4" key="1">
    <citation type="submission" date="2017-08" db="EMBL/GenBank/DDBJ databases">
        <title>Direct submision.</title>
        <authorList>
            <person name="Kim S.-J."/>
            <person name="Rhee S.-K."/>
        </authorList>
    </citation>
    <scope>NUCLEOTIDE SEQUENCE [LARGE SCALE GENOMIC DNA]</scope>
    <source>
        <strain evidence="4">GI5</strain>
    </source>
</reference>
<dbReference type="CDD" id="cd06257">
    <property type="entry name" value="DnaJ"/>
    <property type="match status" value="1"/>
</dbReference>
<dbReference type="KEGG" id="kak:Kalk_05045"/>
<dbReference type="InterPro" id="IPR036869">
    <property type="entry name" value="J_dom_sf"/>
</dbReference>
<organism evidence="3 4">
    <name type="scientific">Ketobacter alkanivorans</name>
    <dbReference type="NCBI Taxonomy" id="1917421"/>
    <lineage>
        <taxon>Bacteria</taxon>
        <taxon>Pseudomonadati</taxon>
        <taxon>Pseudomonadota</taxon>
        <taxon>Gammaproteobacteria</taxon>
        <taxon>Pseudomonadales</taxon>
        <taxon>Ketobacteraceae</taxon>
        <taxon>Ketobacter</taxon>
    </lineage>
</organism>
<dbReference type="AlphaFoldDB" id="A0A2K9LK01"/>
<dbReference type="EMBL" id="CP022684">
    <property type="protein sequence ID" value="AUM11825.1"/>
    <property type="molecule type" value="Genomic_DNA"/>
</dbReference>
<dbReference type="InterPro" id="IPR021059">
    <property type="entry name" value="DnaJ-related_N"/>
</dbReference>
<gene>
    <name evidence="3" type="ORF">Kalk_05045</name>
</gene>
<dbReference type="Pfam" id="PF12339">
    <property type="entry name" value="DNAJ_related"/>
    <property type="match status" value="1"/>
</dbReference>
<dbReference type="PROSITE" id="PS50076">
    <property type="entry name" value="DNAJ_2"/>
    <property type="match status" value="1"/>
</dbReference>
<dbReference type="InterPro" id="IPR050817">
    <property type="entry name" value="DjlA_DnaK_co-chaperone"/>
</dbReference>
<accession>A0A2K9LK01</accession>
<dbReference type="PANTHER" id="PTHR24074">
    <property type="entry name" value="CO-CHAPERONE PROTEIN DJLA"/>
    <property type="match status" value="1"/>
</dbReference>
<feature type="domain" description="J" evidence="2">
    <location>
        <begin position="146"/>
        <end position="196"/>
    </location>
</feature>
<evidence type="ECO:0000313" key="3">
    <source>
        <dbReference type="EMBL" id="AUM11825.1"/>
    </source>
</evidence>
<evidence type="ECO:0000256" key="1">
    <source>
        <dbReference type="ARBA" id="ARBA00023186"/>
    </source>
</evidence>
<proteinExistence type="predicted"/>
<evidence type="ECO:0000259" key="2">
    <source>
        <dbReference type="PROSITE" id="PS50076"/>
    </source>
</evidence>
<dbReference type="Gene3D" id="1.10.287.110">
    <property type="entry name" value="DnaJ domain"/>
    <property type="match status" value="1"/>
</dbReference>
<evidence type="ECO:0000313" key="4">
    <source>
        <dbReference type="Proteomes" id="UP000235116"/>
    </source>
</evidence>
<dbReference type="RefSeq" id="WP_101893163.1">
    <property type="nucleotide sequence ID" value="NZ_CP022684.1"/>
</dbReference>
<dbReference type="SUPFAM" id="SSF46565">
    <property type="entry name" value="Chaperone J-domain"/>
    <property type="match status" value="1"/>
</dbReference>
<keyword evidence="4" id="KW-1185">Reference proteome</keyword>
<dbReference type="Proteomes" id="UP000235116">
    <property type="component" value="Chromosome"/>
</dbReference>
<sequence>MNTSQQNPLIPDILAILRRNLASLSAAPYGVHHLLTELSDHPVFESLDCAGELSLFKKNFLIMNGLHRLRRALWAEERLLLQIETLDVRLLVGGQSSMISDDLPTADPMAEYYLDWHHYHETTQEQVDALLDSFWNRFEKAKWQQDALQALGLGQGASMDEIKRRYQALARQHHPDRGGDPAHFIEIRQAYEALRC</sequence>